<dbReference type="InterPro" id="IPR018094">
    <property type="entry name" value="Thymidylate_kinase"/>
</dbReference>
<organism evidence="13 14">
    <name type="scientific">Halorhodospira neutriphila</name>
    <dbReference type="NCBI Taxonomy" id="168379"/>
    <lineage>
        <taxon>Bacteria</taxon>
        <taxon>Pseudomonadati</taxon>
        <taxon>Pseudomonadota</taxon>
        <taxon>Gammaproteobacteria</taxon>
        <taxon>Chromatiales</taxon>
        <taxon>Ectothiorhodospiraceae</taxon>
        <taxon>Halorhodospira</taxon>
    </lineage>
</organism>
<evidence type="ECO:0000313" key="13">
    <source>
        <dbReference type="EMBL" id="MBK1726434.1"/>
    </source>
</evidence>
<dbReference type="InterPro" id="IPR039430">
    <property type="entry name" value="Thymidylate_kin-like_dom"/>
</dbReference>
<comment type="similarity">
    <text evidence="1 11">Belongs to the thymidylate kinase family.</text>
</comment>
<feature type="domain" description="Thymidylate kinase-like" evidence="12">
    <location>
        <begin position="11"/>
        <end position="200"/>
    </location>
</feature>
<dbReference type="PANTHER" id="PTHR10344">
    <property type="entry name" value="THYMIDYLATE KINASE"/>
    <property type="match status" value="1"/>
</dbReference>
<proteinExistence type="inferred from homology"/>
<dbReference type="SUPFAM" id="SSF52540">
    <property type="entry name" value="P-loop containing nucleoside triphosphate hydrolases"/>
    <property type="match status" value="1"/>
</dbReference>
<keyword evidence="4 11" id="KW-0808">Transferase</keyword>
<comment type="function">
    <text evidence="11">Phosphorylation of dTMP to form dTDP in both de novo and salvage pathways of dTTP synthesis.</text>
</comment>
<dbReference type="Proteomes" id="UP000738126">
    <property type="component" value="Unassembled WGS sequence"/>
</dbReference>
<dbReference type="HAMAP" id="MF_00165">
    <property type="entry name" value="Thymidylate_kinase"/>
    <property type="match status" value="1"/>
</dbReference>
<keyword evidence="6 11" id="KW-0547">Nucleotide-binding</keyword>
<evidence type="ECO:0000256" key="11">
    <source>
        <dbReference type="HAMAP-Rule" id="MF_00165"/>
    </source>
</evidence>
<evidence type="ECO:0000256" key="2">
    <source>
        <dbReference type="ARBA" id="ARBA00012980"/>
    </source>
</evidence>
<reference evidence="13 14" key="1">
    <citation type="journal article" date="2020" name="Microorganisms">
        <title>Osmotic Adaptation and Compatible Solute Biosynthesis of Phototrophic Bacteria as Revealed from Genome Analyses.</title>
        <authorList>
            <person name="Imhoff J.F."/>
            <person name="Rahn T."/>
            <person name="Kunzel S."/>
            <person name="Keller A."/>
            <person name="Neulinger S.C."/>
        </authorList>
    </citation>
    <scope>NUCLEOTIDE SEQUENCE [LARGE SCALE GENOMIC DNA]</scope>
    <source>
        <strain evidence="13 14">DSM 15116</strain>
    </source>
</reference>
<dbReference type="NCBIfam" id="TIGR00041">
    <property type="entry name" value="DTMP_kinase"/>
    <property type="match status" value="1"/>
</dbReference>
<evidence type="ECO:0000256" key="4">
    <source>
        <dbReference type="ARBA" id="ARBA00022679"/>
    </source>
</evidence>
<keyword evidence="5 11" id="KW-0545">Nucleotide biosynthesis</keyword>
<dbReference type="RefSeq" id="WP_200257596.1">
    <property type="nucleotide sequence ID" value="NZ_NRSH01000042.1"/>
</dbReference>
<keyword evidence="7 11" id="KW-0418">Kinase</keyword>
<evidence type="ECO:0000256" key="3">
    <source>
        <dbReference type="ARBA" id="ARBA00017144"/>
    </source>
</evidence>
<dbReference type="Gene3D" id="3.40.50.300">
    <property type="entry name" value="P-loop containing nucleotide triphosphate hydrolases"/>
    <property type="match status" value="1"/>
</dbReference>
<dbReference type="EMBL" id="NRSH01000042">
    <property type="protein sequence ID" value="MBK1726434.1"/>
    <property type="molecule type" value="Genomic_DNA"/>
</dbReference>
<dbReference type="Pfam" id="PF02223">
    <property type="entry name" value="Thymidylate_kin"/>
    <property type="match status" value="1"/>
</dbReference>
<dbReference type="InterPro" id="IPR027417">
    <property type="entry name" value="P-loop_NTPase"/>
</dbReference>
<comment type="caution">
    <text evidence="13">The sequence shown here is derived from an EMBL/GenBank/DDBJ whole genome shotgun (WGS) entry which is preliminary data.</text>
</comment>
<name>A0ABS1E6I7_9GAMM</name>
<sequence>MTGRAGRFITVEGLEGAGKTTCLEAVRDALAEHGVEAPLFTREPGGTPFAEALRGLLLDPQYSDLGVEAEVLTVFAARAEHLQRVVYPALEQGRWVVSDRFTDATYAYQGGGRGLGEARIAALEEWVHGGFGPDLTLLLDVDIGVGRRRVTARGGAPDRFEGEREAFFEAARAAYWRRAQAEPGRFRCIDANQPAEAVAAAVYRAVAELVTAGRGGRP</sequence>
<evidence type="ECO:0000259" key="12">
    <source>
        <dbReference type="Pfam" id="PF02223"/>
    </source>
</evidence>
<evidence type="ECO:0000256" key="10">
    <source>
        <dbReference type="ARBA" id="ARBA00048743"/>
    </source>
</evidence>
<protein>
    <recommendedName>
        <fullName evidence="3 11">Thymidylate kinase</fullName>
        <ecNumber evidence="2 11">2.7.4.9</ecNumber>
    </recommendedName>
    <alternativeName>
        <fullName evidence="9 11">dTMP kinase</fullName>
    </alternativeName>
</protein>
<evidence type="ECO:0000256" key="7">
    <source>
        <dbReference type="ARBA" id="ARBA00022777"/>
    </source>
</evidence>
<evidence type="ECO:0000256" key="1">
    <source>
        <dbReference type="ARBA" id="ARBA00009776"/>
    </source>
</evidence>
<dbReference type="PANTHER" id="PTHR10344:SF4">
    <property type="entry name" value="UMP-CMP KINASE 2, MITOCHONDRIAL"/>
    <property type="match status" value="1"/>
</dbReference>
<feature type="binding site" evidence="11">
    <location>
        <begin position="13"/>
        <end position="20"/>
    </location>
    <ligand>
        <name>ATP</name>
        <dbReference type="ChEBI" id="CHEBI:30616"/>
    </ligand>
</feature>
<gene>
    <name evidence="11" type="primary">tmk</name>
    <name evidence="13" type="ORF">CKO13_05230</name>
</gene>
<evidence type="ECO:0000256" key="5">
    <source>
        <dbReference type="ARBA" id="ARBA00022727"/>
    </source>
</evidence>
<evidence type="ECO:0000313" key="14">
    <source>
        <dbReference type="Proteomes" id="UP000738126"/>
    </source>
</evidence>
<accession>A0ABS1E6I7</accession>
<evidence type="ECO:0000256" key="8">
    <source>
        <dbReference type="ARBA" id="ARBA00022840"/>
    </source>
</evidence>
<comment type="catalytic activity">
    <reaction evidence="10 11">
        <text>dTMP + ATP = dTDP + ADP</text>
        <dbReference type="Rhea" id="RHEA:13517"/>
        <dbReference type="ChEBI" id="CHEBI:30616"/>
        <dbReference type="ChEBI" id="CHEBI:58369"/>
        <dbReference type="ChEBI" id="CHEBI:63528"/>
        <dbReference type="ChEBI" id="CHEBI:456216"/>
        <dbReference type="EC" id="2.7.4.9"/>
    </reaction>
</comment>
<dbReference type="EC" id="2.7.4.9" evidence="2 11"/>
<evidence type="ECO:0000256" key="9">
    <source>
        <dbReference type="ARBA" id="ARBA00029962"/>
    </source>
</evidence>
<keyword evidence="8 11" id="KW-0067">ATP-binding</keyword>
<evidence type="ECO:0000256" key="6">
    <source>
        <dbReference type="ARBA" id="ARBA00022741"/>
    </source>
</evidence>
<keyword evidence="14" id="KW-1185">Reference proteome</keyword>
<dbReference type="CDD" id="cd01672">
    <property type="entry name" value="TMPK"/>
    <property type="match status" value="1"/>
</dbReference>
<dbReference type="GO" id="GO:0016301">
    <property type="term" value="F:kinase activity"/>
    <property type="evidence" value="ECO:0007669"/>
    <property type="project" value="UniProtKB-KW"/>
</dbReference>